<feature type="region of interest" description="Disordered" evidence="1">
    <location>
        <begin position="1"/>
        <end position="53"/>
    </location>
</feature>
<comment type="caution">
    <text evidence="2">The sequence shown here is derived from an EMBL/GenBank/DDBJ whole genome shotgun (WGS) entry which is preliminary data.</text>
</comment>
<proteinExistence type="predicted"/>
<gene>
    <name evidence="2" type="ORF">EVAR_16260_1</name>
</gene>
<evidence type="ECO:0000313" key="2">
    <source>
        <dbReference type="EMBL" id="GBP21711.1"/>
    </source>
</evidence>
<protein>
    <submittedName>
        <fullName evidence="2">Uncharacterized protein</fullName>
    </submittedName>
</protein>
<dbReference type="EMBL" id="BGZK01000131">
    <property type="protein sequence ID" value="GBP21711.1"/>
    <property type="molecule type" value="Genomic_DNA"/>
</dbReference>
<organism evidence="2 3">
    <name type="scientific">Eumeta variegata</name>
    <name type="common">Bagworm moth</name>
    <name type="synonym">Eumeta japonica</name>
    <dbReference type="NCBI Taxonomy" id="151549"/>
    <lineage>
        <taxon>Eukaryota</taxon>
        <taxon>Metazoa</taxon>
        <taxon>Ecdysozoa</taxon>
        <taxon>Arthropoda</taxon>
        <taxon>Hexapoda</taxon>
        <taxon>Insecta</taxon>
        <taxon>Pterygota</taxon>
        <taxon>Neoptera</taxon>
        <taxon>Endopterygota</taxon>
        <taxon>Lepidoptera</taxon>
        <taxon>Glossata</taxon>
        <taxon>Ditrysia</taxon>
        <taxon>Tineoidea</taxon>
        <taxon>Psychidae</taxon>
        <taxon>Oiketicinae</taxon>
        <taxon>Eumeta</taxon>
    </lineage>
</organism>
<evidence type="ECO:0000256" key="1">
    <source>
        <dbReference type="SAM" id="MobiDB-lite"/>
    </source>
</evidence>
<sequence length="169" mass="18601">MTDASGPEKLSAKPPRWRNLRGKTRDNGVRQQHPSRPHNICSGGENAGGPYARGPPRQITDSRTGRGCASIFAFTAGNLELAPNFLTTTTRLKSNSVLLNIENFHKESKQPTQITESINCSGNCGPVVVLVMPMTFEKKILESRPRVKGHDVGRTPAKWNDYRIQIAGH</sequence>
<accession>A0A4C1U5Y3</accession>
<reference evidence="2 3" key="1">
    <citation type="journal article" date="2019" name="Commun. Biol.">
        <title>The bagworm genome reveals a unique fibroin gene that provides high tensile strength.</title>
        <authorList>
            <person name="Kono N."/>
            <person name="Nakamura H."/>
            <person name="Ohtoshi R."/>
            <person name="Tomita M."/>
            <person name="Numata K."/>
            <person name="Arakawa K."/>
        </authorList>
    </citation>
    <scope>NUCLEOTIDE SEQUENCE [LARGE SCALE GENOMIC DNA]</scope>
</reference>
<name>A0A4C1U5Y3_EUMVA</name>
<keyword evidence="3" id="KW-1185">Reference proteome</keyword>
<dbReference type="AlphaFoldDB" id="A0A4C1U5Y3"/>
<dbReference type="Proteomes" id="UP000299102">
    <property type="component" value="Unassembled WGS sequence"/>
</dbReference>
<evidence type="ECO:0000313" key="3">
    <source>
        <dbReference type="Proteomes" id="UP000299102"/>
    </source>
</evidence>